<protein>
    <submittedName>
        <fullName evidence="1">Uncharacterized protein</fullName>
    </submittedName>
</protein>
<organism evidence="1 2">
    <name type="scientific">Cohnella silvisoli</name>
    <dbReference type="NCBI Taxonomy" id="2873699"/>
    <lineage>
        <taxon>Bacteria</taxon>
        <taxon>Bacillati</taxon>
        <taxon>Bacillota</taxon>
        <taxon>Bacilli</taxon>
        <taxon>Bacillales</taxon>
        <taxon>Paenibacillaceae</taxon>
        <taxon>Cohnella</taxon>
    </lineage>
</organism>
<dbReference type="Proteomes" id="UP001493487">
    <property type="component" value="Unassembled WGS sequence"/>
</dbReference>
<accession>A0ABV1L378</accession>
<name>A0ABV1L378_9BACL</name>
<evidence type="ECO:0000313" key="1">
    <source>
        <dbReference type="EMBL" id="MEQ4486700.1"/>
    </source>
</evidence>
<reference evidence="1 2" key="1">
    <citation type="journal article" date="2023" name="Genome Announc.">
        <title>Pan-Genome Analyses of the Genus Cohnella and Proposal of the Novel Species Cohnella silvisoli sp. nov., Isolated from Forest Soil.</title>
        <authorList>
            <person name="Wang C."/>
            <person name="Mao L."/>
            <person name="Bao G."/>
            <person name="Zhu H."/>
        </authorList>
    </citation>
    <scope>NUCLEOTIDE SEQUENCE [LARGE SCALE GENOMIC DNA]</scope>
    <source>
        <strain evidence="1 2">NL03-T5-1</strain>
    </source>
</reference>
<keyword evidence="2" id="KW-1185">Reference proteome</keyword>
<dbReference type="EMBL" id="JASKHM010000024">
    <property type="protein sequence ID" value="MEQ4486700.1"/>
    <property type="molecule type" value="Genomic_DNA"/>
</dbReference>
<comment type="caution">
    <text evidence="1">The sequence shown here is derived from an EMBL/GenBank/DDBJ whole genome shotgun (WGS) entry which is preliminary data.</text>
</comment>
<gene>
    <name evidence="1" type="ORF">QJS35_30420</name>
</gene>
<dbReference type="RefSeq" id="WP_232189781.1">
    <property type="nucleotide sequence ID" value="NZ_JAIOAP010000023.1"/>
</dbReference>
<proteinExistence type="predicted"/>
<sequence>MKANEALELASDLKDIVVDYIAFVEQKGLSEEFEEWYKNRPGATKE</sequence>
<evidence type="ECO:0000313" key="2">
    <source>
        <dbReference type="Proteomes" id="UP001493487"/>
    </source>
</evidence>